<dbReference type="InterPro" id="IPR032675">
    <property type="entry name" value="LRR_dom_sf"/>
</dbReference>
<dbReference type="OrthoDB" id="629734at2759"/>
<feature type="domain" description="FBD" evidence="2">
    <location>
        <begin position="289"/>
        <end position="362"/>
    </location>
</feature>
<dbReference type="SUPFAM" id="SSF52047">
    <property type="entry name" value="RNI-like"/>
    <property type="match status" value="1"/>
</dbReference>
<keyword evidence="1" id="KW-1133">Transmembrane helix</keyword>
<dbReference type="Pfam" id="PF08387">
    <property type="entry name" value="FBD"/>
    <property type="match status" value="1"/>
</dbReference>
<dbReference type="Proteomes" id="UP001141806">
    <property type="component" value="Unassembled WGS sequence"/>
</dbReference>
<organism evidence="3 4">
    <name type="scientific">Protea cynaroides</name>
    <dbReference type="NCBI Taxonomy" id="273540"/>
    <lineage>
        <taxon>Eukaryota</taxon>
        <taxon>Viridiplantae</taxon>
        <taxon>Streptophyta</taxon>
        <taxon>Embryophyta</taxon>
        <taxon>Tracheophyta</taxon>
        <taxon>Spermatophyta</taxon>
        <taxon>Magnoliopsida</taxon>
        <taxon>Proteales</taxon>
        <taxon>Proteaceae</taxon>
        <taxon>Protea</taxon>
    </lineage>
</organism>
<keyword evidence="1" id="KW-0472">Membrane</keyword>
<dbReference type="InterPro" id="IPR053772">
    <property type="entry name" value="At1g61320/At1g61330-like"/>
</dbReference>
<evidence type="ECO:0000256" key="1">
    <source>
        <dbReference type="SAM" id="Phobius"/>
    </source>
</evidence>
<evidence type="ECO:0000259" key="2">
    <source>
        <dbReference type="SMART" id="SM00579"/>
    </source>
</evidence>
<dbReference type="InterPro" id="IPR055411">
    <property type="entry name" value="LRR_FXL15/At3g58940/PEG3-like"/>
</dbReference>
<dbReference type="SMART" id="SM00579">
    <property type="entry name" value="FBD"/>
    <property type="match status" value="1"/>
</dbReference>
<dbReference type="PANTHER" id="PTHR34145">
    <property type="entry name" value="OS02G0105600 PROTEIN"/>
    <property type="match status" value="1"/>
</dbReference>
<keyword evidence="1" id="KW-0812">Transmembrane</keyword>
<evidence type="ECO:0000313" key="4">
    <source>
        <dbReference type="Proteomes" id="UP001141806"/>
    </source>
</evidence>
<keyword evidence="4" id="KW-1185">Reference proteome</keyword>
<protein>
    <recommendedName>
        <fullName evidence="2">FBD domain-containing protein</fullName>
    </recommendedName>
</protein>
<name>A0A9Q0GRK4_9MAGN</name>
<gene>
    <name evidence="3" type="ORF">NE237_029315</name>
</gene>
<accession>A0A9Q0GRK4</accession>
<dbReference type="AlphaFoldDB" id="A0A9Q0GRK4"/>
<dbReference type="Gene3D" id="3.80.10.10">
    <property type="entry name" value="Ribonuclease Inhibitor"/>
    <property type="match status" value="1"/>
</dbReference>
<dbReference type="Pfam" id="PF24758">
    <property type="entry name" value="LRR_At5g56370"/>
    <property type="match status" value="1"/>
</dbReference>
<reference evidence="3" key="1">
    <citation type="journal article" date="2023" name="Plant J.">
        <title>The genome of the king protea, Protea cynaroides.</title>
        <authorList>
            <person name="Chang J."/>
            <person name="Duong T.A."/>
            <person name="Schoeman C."/>
            <person name="Ma X."/>
            <person name="Roodt D."/>
            <person name="Barker N."/>
            <person name="Li Z."/>
            <person name="Van de Peer Y."/>
            <person name="Mizrachi E."/>
        </authorList>
    </citation>
    <scope>NUCLEOTIDE SEQUENCE</scope>
    <source>
        <tissue evidence="3">Young leaves</tissue>
    </source>
</reference>
<sequence>MNVYRSLLVHMVMDKLLKIVNHVLLLHRGPVVTFKISSLQLQACSDIDSWVRYLSFHSVKEFKLQISKSECHNIPRCLFSFRQLIHLILVGCIIVPPVTFQGFSCLRSLVFQKVTLSNATLERLVSTCPQLETLELVDIDGPTRIELCNPKLKYLTISGKFIDICLKDLRMLVYAEFRTTNAPHPNQQRTCNVTNFLISVLGIQVLVMHGWFLQSLVIGDVPRRLPSTYDHLKSISFVLNVKDMKAILIAICLLDSSPNLREIEIMFWSGRKSAVVPAMDLQEAKDQLECTFNKLRVVNISELSGMEIELEVVKFILANSPMLEIMIINHAIIGIGIGNVLALVKKLLGFKRASPQAEIMCFDLENLNGAI</sequence>
<dbReference type="PANTHER" id="PTHR34145:SF28">
    <property type="entry name" value="F-BOX DOMAIN-CONTAINING PROTEIN"/>
    <property type="match status" value="1"/>
</dbReference>
<feature type="transmembrane region" description="Helical" evidence="1">
    <location>
        <begin position="325"/>
        <end position="344"/>
    </location>
</feature>
<dbReference type="InterPro" id="IPR006566">
    <property type="entry name" value="FBD"/>
</dbReference>
<comment type="caution">
    <text evidence="3">The sequence shown here is derived from an EMBL/GenBank/DDBJ whole genome shotgun (WGS) entry which is preliminary data.</text>
</comment>
<dbReference type="EMBL" id="JAMYWD010000012">
    <property type="protein sequence ID" value="KAJ4952483.1"/>
    <property type="molecule type" value="Genomic_DNA"/>
</dbReference>
<proteinExistence type="predicted"/>
<feature type="transmembrane region" description="Helical" evidence="1">
    <location>
        <begin position="84"/>
        <end position="103"/>
    </location>
</feature>
<evidence type="ECO:0000313" key="3">
    <source>
        <dbReference type="EMBL" id="KAJ4952483.1"/>
    </source>
</evidence>